<accession>A0A922I0G2</accession>
<dbReference type="FunFam" id="2.10.110.10:FF:000018">
    <property type="entry name" value="Paxillin isoform 1"/>
    <property type="match status" value="1"/>
</dbReference>
<dbReference type="PANTHER" id="PTHR24214">
    <property type="entry name" value="PDZ AND LIM DOMAIN PROTEIN ZASP"/>
    <property type="match status" value="1"/>
</dbReference>
<evidence type="ECO:0000256" key="5">
    <source>
        <dbReference type="ARBA" id="ARBA00022833"/>
    </source>
</evidence>
<gene>
    <name evidence="13" type="primary">FHL2_2</name>
    <name evidence="13" type="ORF">DERF_007915</name>
    <name evidence="12" type="ORF">HUG17_2214</name>
</gene>
<comment type="caution">
    <text evidence="13">The sequence shown here is derived from an EMBL/GenBank/DDBJ whole genome shotgun (WGS) entry which is preliminary data.</text>
</comment>
<feature type="region of interest" description="Disordered" evidence="10">
    <location>
        <begin position="125"/>
        <end position="145"/>
    </location>
</feature>
<dbReference type="PROSITE" id="PS00478">
    <property type="entry name" value="LIM_DOMAIN_1"/>
    <property type="match status" value="10"/>
</dbReference>
<dbReference type="FunFam" id="2.10.110.10:FF:000009">
    <property type="entry name" value="Paxillin isoform 1"/>
    <property type="match status" value="4"/>
</dbReference>
<feature type="domain" description="LIM zinc-binding" evidence="11">
    <location>
        <begin position="538"/>
        <end position="596"/>
    </location>
</feature>
<dbReference type="InterPro" id="IPR050604">
    <property type="entry name" value="PDZ-LIM_domain"/>
</dbReference>
<keyword evidence="5 9" id="KW-0862">Zinc</keyword>
<dbReference type="Gene3D" id="2.10.110.10">
    <property type="entry name" value="Cysteine Rich Protein"/>
    <property type="match status" value="12"/>
</dbReference>
<feature type="compositionally biased region" description="Low complexity" evidence="10">
    <location>
        <begin position="132"/>
        <end position="143"/>
    </location>
</feature>
<dbReference type="EMBL" id="SDOV01000001">
    <property type="protein sequence ID" value="KAH7646676.1"/>
    <property type="molecule type" value="Genomic_DNA"/>
</dbReference>
<dbReference type="PANTHER" id="PTHR24214:SF38">
    <property type="entry name" value="PDZ AND LIM DOMAIN PROTEIN ZASP-RELATED"/>
    <property type="match status" value="1"/>
</dbReference>
<dbReference type="InterPro" id="IPR001781">
    <property type="entry name" value="Znf_LIM"/>
</dbReference>
<feature type="domain" description="LIM zinc-binding" evidence="11">
    <location>
        <begin position="716"/>
        <end position="774"/>
    </location>
</feature>
<reference evidence="12" key="2">
    <citation type="submission" date="2020-06" db="EMBL/GenBank/DDBJ databases">
        <authorList>
            <person name="Ji K."/>
            <person name="Li J."/>
        </authorList>
    </citation>
    <scope>NUCLEOTIDE SEQUENCE</scope>
    <source>
        <strain evidence="12">JKM2019</strain>
        <tissue evidence="12">Whole body</tissue>
    </source>
</reference>
<evidence type="ECO:0000313" key="14">
    <source>
        <dbReference type="Proteomes" id="UP000790347"/>
    </source>
</evidence>
<feature type="region of interest" description="Disordered" evidence="10">
    <location>
        <begin position="1179"/>
        <end position="1203"/>
    </location>
</feature>
<dbReference type="CDD" id="cd08368">
    <property type="entry name" value="LIM"/>
    <property type="match status" value="3"/>
</dbReference>
<evidence type="ECO:0000256" key="8">
    <source>
        <dbReference type="ARBA" id="ARBA00037833"/>
    </source>
</evidence>
<feature type="region of interest" description="Disordered" evidence="10">
    <location>
        <begin position="280"/>
        <end position="311"/>
    </location>
</feature>
<feature type="domain" description="LIM zinc-binding" evidence="11">
    <location>
        <begin position="895"/>
        <end position="954"/>
    </location>
</feature>
<evidence type="ECO:0000256" key="3">
    <source>
        <dbReference type="ARBA" id="ARBA00022723"/>
    </source>
</evidence>
<keyword evidence="2" id="KW-0963">Cytoplasm</keyword>
<dbReference type="GO" id="GO:0001725">
    <property type="term" value="C:stress fiber"/>
    <property type="evidence" value="ECO:0007669"/>
    <property type="project" value="TreeGrafter"/>
</dbReference>
<evidence type="ECO:0000256" key="6">
    <source>
        <dbReference type="ARBA" id="ARBA00022949"/>
    </source>
</evidence>
<feature type="domain" description="LIM zinc-binding" evidence="11">
    <location>
        <begin position="360"/>
        <end position="419"/>
    </location>
</feature>
<keyword evidence="4" id="KW-0677">Repeat</keyword>
<feature type="compositionally biased region" description="Polar residues" evidence="10">
    <location>
        <begin position="197"/>
        <end position="207"/>
    </location>
</feature>
<feature type="domain" description="LIM zinc-binding" evidence="11">
    <location>
        <begin position="955"/>
        <end position="1014"/>
    </location>
</feature>
<evidence type="ECO:0000256" key="2">
    <source>
        <dbReference type="ARBA" id="ARBA00022490"/>
    </source>
</evidence>
<reference evidence="13" key="4">
    <citation type="journal article" date="2022" name="Res Sq">
        <title>Comparative Genomics Reveals Insights into the Divergent Evolution of Astigmatic Mites and Household Pest Adaptations.</title>
        <authorList>
            <person name="Xiong Q."/>
            <person name="Wan A.T.-Y."/>
            <person name="Liu X.-Y."/>
            <person name="Fung C.S.-H."/>
            <person name="Xiao X."/>
            <person name="Malainual N."/>
            <person name="Hou J."/>
            <person name="Wang L."/>
            <person name="Wang M."/>
            <person name="Yang K."/>
            <person name="Cui Y."/>
            <person name="Leung E."/>
            <person name="Nong W."/>
            <person name="Shin S.-K."/>
            <person name="Au S."/>
            <person name="Jeong K.Y."/>
            <person name="Chew F.T."/>
            <person name="Hui J."/>
            <person name="Leung T.F."/>
            <person name="Tungtrongchitr A."/>
            <person name="Zhong N."/>
            <person name="Liu Z."/>
            <person name="Tsui S."/>
        </authorList>
    </citation>
    <scope>NUCLEOTIDE SEQUENCE</scope>
    <source>
        <strain evidence="13">Derf</strain>
        <tissue evidence="13">Whole organism</tissue>
    </source>
</reference>
<dbReference type="EMBL" id="ASGP02000003">
    <property type="protein sequence ID" value="KAH9517234.1"/>
    <property type="molecule type" value="Genomic_DNA"/>
</dbReference>
<feature type="domain" description="LIM zinc-binding" evidence="11">
    <location>
        <begin position="775"/>
        <end position="834"/>
    </location>
</feature>
<protein>
    <submittedName>
        <fullName evidence="13">Four and a half LIM domains protein 2, variant 2</fullName>
    </submittedName>
    <submittedName>
        <fullName evidence="12">Paxillin-like protein</fullName>
    </submittedName>
</protein>
<dbReference type="FunFam" id="2.10.110.10:FF:000008">
    <property type="entry name" value="Paxillin isoform 1"/>
    <property type="match status" value="3"/>
</dbReference>
<dbReference type="SMART" id="SM00132">
    <property type="entry name" value="LIM"/>
    <property type="match status" value="12"/>
</dbReference>
<dbReference type="GO" id="GO:0051371">
    <property type="term" value="F:muscle alpha-actinin binding"/>
    <property type="evidence" value="ECO:0007669"/>
    <property type="project" value="TreeGrafter"/>
</dbReference>
<dbReference type="GO" id="GO:0031941">
    <property type="term" value="C:filamentous actin"/>
    <property type="evidence" value="ECO:0007669"/>
    <property type="project" value="TreeGrafter"/>
</dbReference>
<proteinExistence type="predicted"/>
<dbReference type="GO" id="GO:0055120">
    <property type="term" value="C:striated muscle dense body"/>
    <property type="evidence" value="ECO:0007669"/>
    <property type="project" value="UniProtKB-ARBA"/>
</dbReference>
<evidence type="ECO:0000259" key="11">
    <source>
        <dbReference type="PROSITE" id="PS50023"/>
    </source>
</evidence>
<evidence type="ECO:0000313" key="12">
    <source>
        <dbReference type="EMBL" id="KAH7646676.1"/>
    </source>
</evidence>
<evidence type="ECO:0000256" key="10">
    <source>
        <dbReference type="SAM" id="MobiDB-lite"/>
    </source>
</evidence>
<organism evidence="13 14">
    <name type="scientific">Dermatophagoides farinae</name>
    <name type="common">American house dust mite</name>
    <dbReference type="NCBI Taxonomy" id="6954"/>
    <lineage>
        <taxon>Eukaryota</taxon>
        <taxon>Metazoa</taxon>
        <taxon>Ecdysozoa</taxon>
        <taxon>Arthropoda</taxon>
        <taxon>Chelicerata</taxon>
        <taxon>Arachnida</taxon>
        <taxon>Acari</taxon>
        <taxon>Acariformes</taxon>
        <taxon>Sarcoptiformes</taxon>
        <taxon>Astigmata</taxon>
        <taxon>Psoroptidia</taxon>
        <taxon>Analgoidea</taxon>
        <taxon>Pyroglyphidae</taxon>
        <taxon>Dermatophagoidinae</taxon>
        <taxon>Dermatophagoides</taxon>
    </lineage>
</organism>
<evidence type="ECO:0000256" key="1">
    <source>
        <dbReference type="ARBA" id="ARBA00004282"/>
    </source>
</evidence>
<feature type="compositionally biased region" description="Polar residues" evidence="10">
    <location>
        <begin position="1"/>
        <end position="24"/>
    </location>
</feature>
<dbReference type="GO" id="GO:0030036">
    <property type="term" value="P:actin cytoskeleton organization"/>
    <property type="evidence" value="ECO:0007669"/>
    <property type="project" value="TreeGrafter"/>
</dbReference>
<dbReference type="GO" id="GO:0003779">
    <property type="term" value="F:actin binding"/>
    <property type="evidence" value="ECO:0007669"/>
    <property type="project" value="TreeGrafter"/>
</dbReference>
<keyword evidence="3 9" id="KW-0479">Metal-binding</keyword>
<feature type="region of interest" description="Disordered" evidence="10">
    <location>
        <begin position="180"/>
        <end position="210"/>
    </location>
</feature>
<feature type="region of interest" description="Disordered" evidence="10">
    <location>
        <begin position="1"/>
        <end position="70"/>
    </location>
</feature>
<feature type="domain" description="LIM zinc-binding" evidence="11">
    <location>
        <begin position="478"/>
        <end position="537"/>
    </location>
</feature>
<dbReference type="Proteomes" id="UP000828236">
    <property type="component" value="Unassembled WGS sequence"/>
</dbReference>
<keyword evidence="7 9" id="KW-0440">LIM domain</keyword>
<keyword evidence="14" id="KW-1185">Reference proteome</keyword>
<dbReference type="Pfam" id="PF00412">
    <property type="entry name" value="LIM"/>
    <property type="match status" value="12"/>
</dbReference>
<dbReference type="AlphaFoldDB" id="A0A922I0G2"/>
<dbReference type="GO" id="GO:0005912">
    <property type="term" value="C:adherens junction"/>
    <property type="evidence" value="ECO:0007669"/>
    <property type="project" value="TreeGrafter"/>
</dbReference>
<reference evidence="13" key="1">
    <citation type="submission" date="2013-05" db="EMBL/GenBank/DDBJ databases">
        <authorList>
            <person name="Yim A.K.Y."/>
            <person name="Chan T.F."/>
            <person name="Ji K.M."/>
            <person name="Liu X.Y."/>
            <person name="Zhou J.W."/>
            <person name="Li R.Q."/>
            <person name="Yang K.Y."/>
            <person name="Li J."/>
            <person name="Li M."/>
            <person name="Law P.T.W."/>
            <person name="Wu Y.L."/>
            <person name="Cai Z.L."/>
            <person name="Qin H."/>
            <person name="Bao Y."/>
            <person name="Leung R.K.K."/>
            <person name="Ng P.K.S."/>
            <person name="Zou J."/>
            <person name="Zhong X.J."/>
            <person name="Ran P.X."/>
            <person name="Zhong N.S."/>
            <person name="Liu Z.G."/>
            <person name="Tsui S.K.W."/>
        </authorList>
    </citation>
    <scope>NUCLEOTIDE SEQUENCE</scope>
    <source>
        <strain evidence="13">Derf</strain>
        <tissue evidence="13">Whole organism</tissue>
    </source>
</reference>
<dbReference type="SUPFAM" id="SSF57716">
    <property type="entry name" value="Glucocorticoid receptor-like (DNA-binding domain)"/>
    <property type="match status" value="12"/>
</dbReference>
<dbReference type="GO" id="GO:0046872">
    <property type="term" value="F:metal ion binding"/>
    <property type="evidence" value="ECO:0007669"/>
    <property type="project" value="UniProtKB-KW"/>
</dbReference>
<sequence>MASLQYQARSEYLSTNNKGGSTFDSSSLERSKSPLSSGGGQLITSAFVDGSPSSGVGTSTQDYSYATTTSSTSPMETIVQEYQTADGGIGKRVLKTFTTQQTTTKTTRYGSDGALRSETTIDSTTPYMRQTSPMPARSSSSMSKLTHHVDENCKHGHHHHHHNQKITKPAGYSLYHVERREETTRSSSGGSGDGGTQPISTTPTGSSRKVKFQDEEFINRKEFEQACSSLQSSTKDIDILPDPELDTDISLYSMEKTHTRKAHRIKEEGEKFEYNDFAMIPPTASKSPLPHRKTESRDRSPATTMDPRAPSPVHQLIVPQKYIETRTPSPKDKIDTTTEHNCKYHSHHLDYKYTPPPVKGPCGACGQYIVGSLVTALDQMWHPECFTCTNCDTILKPHKYVVENDKPYCKDCHLRLFGPPCNVCKKPTQSNRYNLLNRIWHPECFCCVECGKRLTPDNFVERLGSPYCMEDYHRLFSPKCCVCHLPIKDKAINALGKMWHPQCFKCTHCGIPLEERNFYEKNGLPYCEKDYMDLFHPKCYGCKKPITDGRQMIAMGHPWHPECFRCTVCVKPLTPETFKEYQGKPYCEKDFHNLFSPKCAGCTKPITDNNYIRAMGKDWHPNCFQCHQCKIPLDPENFYEKNGKPYCENDYHKLFSPKCFACSKPIRGTPLRAMGHDWHPECFNCDKCRVPLSPDNFLEKNGRPYCPNCFDKLFLPKCFACSKPIQGTPLRAMGHDWHPECFNCDKCRVPLSPDNFLEKNGRPYCPNCFDKLFMPKCYGCSKPIKGTPLRAMGHDWHPECFNCDKCHIPLSPDNYYEKNGRPYCENDYHKLFSPKCCACNKPIKERPVFALGKEWHPQCFVCSHPACDRILDPNDFETHDGKPYCKFHFGELFLPKCFACKKPITDKVVSALGKTWHPECFACVQCGVPLDLNAFREKDGLPYCEADYHALFSPKCAACEAPIVEKCLTALNKTWHPEHFTCAHCNKAMSDDPDGYHEHESKGYCRPCYIELFAPYCRGCNKPIVDKICVTALNSKYHTDCFVCRDCGCALKNGNYFEFEGEPYCEEHFRCKMCPDCVRLRRAQNKFFSGAQQQQQPVGSNQHQHPVPQKMDNFIQQKIIDKATLPNATAANAQQKVTFANGTLPSSKNIQQQQQQPLYTTTTLPHHRTHDLIRHSPKKPIVTQSQQQQQRASTSPYSIRLGA</sequence>
<evidence type="ECO:0000256" key="7">
    <source>
        <dbReference type="ARBA" id="ARBA00023038"/>
    </source>
</evidence>
<feature type="domain" description="LIM zinc-binding" evidence="11">
    <location>
        <begin position="658"/>
        <end position="715"/>
    </location>
</feature>
<name>A0A922I0G2_DERFA</name>
<keyword evidence="6" id="KW-0965">Cell junction</keyword>
<feature type="domain" description="LIM zinc-binding" evidence="11">
    <location>
        <begin position="420"/>
        <end position="477"/>
    </location>
</feature>
<evidence type="ECO:0000256" key="4">
    <source>
        <dbReference type="ARBA" id="ARBA00022737"/>
    </source>
</evidence>
<evidence type="ECO:0000313" key="13">
    <source>
        <dbReference type="EMBL" id="KAH9517234.1"/>
    </source>
</evidence>
<dbReference type="Proteomes" id="UP000790347">
    <property type="component" value="Unassembled WGS sequence"/>
</dbReference>
<dbReference type="GO" id="GO:0061061">
    <property type="term" value="P:muscle structure development"/>
    <property type="evidence" value="ECO:0007669"/>
    <property type="project" value="TreeGrafter"/>
</dbReference>
<feature type="domain" description="LIM zinc-binding" evidence="11">
    <location>
        <begin position="1015"/>
        <end position="1075"/>
    </location>
</feature>
<feature type="domain" description="LIM zinc-binding" evidence="11">
    <location>
        <begin position="597"/>
        <end position="657"/>
    </location>
</feature>
<dbReference type="PROSITE" id="PS50023">
    <property type="entry name" value="LIM_DOMAIN_2"/>
    <property type="match status" value="11"/>
</dbReference>
<feature type="compositionally biased region" description="Low complexity" evidence="10">
    <location>
        <begin position="58"/>
        <end position="70"/>
    </location>
</feature>
<reference evidence="12" key="3">
    <citation type="journal article" date="2021" name="World Allergy Organ. J.">
        <title>Chromosome-level assembly of Dermatophagoides farinae genome and transcriptome reveals two novel allergens Der f 37 and Der f 39.</title>
        <authorList>
            <person name="Chen J."/>
            <person name="Cai Z."/>
            <person name="Fan D."/>
            <person name="Hu J."/>
            <person name="Hou Y."/>
            <person name="He Y."/>
            <person name="Zhang Z."/>
            <person name="Zhao Z."/>
            <person name="Gao P."/>
            <person name="Hu W."/>
            <person name="Sun J."/>
            <person name="Li J."/>
            <person name="Ji K."/>
        </authorList>
    </citation>
    <scope>NUCLEOTIDE SEQUENCE</scope>
    <source>
        <strain evidence="12">JKM2019</strain>
    </source>
</reference>
<comment type="subcellular location">
    <subcellularLocation>
        <location evidence="1">Cell junction</location>
    </subcellularLocation>
    <subcellularLocation>
        <location evidence="8">Cytoplasm</location>
        <location evidence="8">Myofibril</location>
        <location evidence="8">Sarcomere</location>
        <location evidence="8">M line</location>
    </subcellularLocation>
</comment>
<dbReference type="GO" id="GO:0031430">
    <property type="term" value="C:M band"/>
    <property type="evidence" value="ECO:0007669"/>
    <property type="project" value="UniProtKB-SubCell"/>
</dbReference>
<evidence type="ECO:0000256" key="9">
    <source>
        <dbReference type="PROSITE-ProRule" id="PRU00125"/>
    </source>
</evidence>